<dbReference type="KEGG" id="pmrn:116948141"/>
<keyword evidence="3" id="KW-0813">Transport</keyword>
<evidence type="ECO:0000313" key="17">
    <source>
        <dbReference type="RefSeq" id="XP_032820447.1"/>
    </source>
</evidence>
<dbReference type="Pfam" id="PF00566">
    <property type="entry name" value="RabGAP-TBC"/>
    <property type="match status" value="2"/>
</dbReference>
<evidence type="ECO:0000256" key="5">
    <source>
        <dbReference type="ARBA" id="ARBA00022553"/>
    </source>
</evidence>
<evidence type="ECO:0000256" key="4">
    <source>
        <dbReference type="ARBA" id="ARBA00022468"/>
    </source>
</evidence>
<dbReference type="CTD" id="9779"/>
<name>A0AAJ7TP79_PETMA</name>
<dbReference type="AlphaFoldDB" id="A0AAJ7TP79"/>
<evidence type="ECO:0000259" key="14">
    <source>
        <dbReference type="PROSITE" id="PS50086"/>
    </source>
</evidence>
<organism evidence="15 18">
    <name type="scientific">Petromyzon marinus</name>
    <name type="common">Sea lamprey</name>
    <dbReference type="NCBI Taxonomy" id="7757"/>
    <lineage>
        <taxon>Eukaryota</taxon>
        <taxon>Metazoa</taxon>
        <taxon>Chordata</taxon>
        <taxon>Craniata</taxon>
        <taxon>Vertebrata</taxon>
        <taxon>Cyclostomata</taxon>
        <taxon>Hyperoartia</taxon>
        <taxon>Petromyzontiformes</taxon>
        <taxon>Petromyzontidae</taxon>
        <taxon>Petromyzon</taxon>
    </lineage>
</organism>
<dbReference type="GO" id="GO:0015031">
    <property type="term" value="P:protein transport"/>
    <property type="evidence" value="ECO:0007669"/>
    <property type="project" value="UniProtKB-KW"/>
</dbReference>
<dbReference type="GO" id="GO:0010008">
    <property type="term" value="C:endosome membrane"/>
    <property type="evidence" value="ECO:0007669"/>
    <property type="project" value="UniProtKB-SubCell"/>
</dbReference>
<evidence type="ECO:0000313" key="18">
    <source>
        <dbReference type="RefSeq" id="XP_032820456.1"/>
    </source>
</evidence>
<dbReference type="RefSeq" id="XP_032820464.1">
    <property type="nucleotide sequence ID" value="XM_032964573.1"/>
</dbReference>
<dbReference type="Proteomes" id="UP001318040">
    <property type="component" value="Chromosome 2"/>
</dbReference>
<dbReference type="Gene3D" id="1.10.472.80">
    <property type="entry name" value="Ypt/Rab-GAP domain of gyp1p, domain 3"/>
    <property type="match status" value="1"/>
</dbReference>
<feature type="region of interest" description="Disordered" evidence="13">
    <location>
        <begin position="763"/>
        <end position="835"/>
    </location>
</feature>
<comment type="subunit">
    <text evidence="11">Interacts with MAP1LC3A, MAP1LC3B, MAP1LC3C, GABARAP, GABARAPL1, GABARAPL2. Interacts with VPS29 and VPS35; indicative for an association with retromer CSC subcomplex. MAP1LC3A and VPS29 compete for binding to TBC1D5. Interacts with AP2M1; indicative for an association with the AP2 complex. Interacts with ULK1 and ATG13 (phosphorylated); indicative for an association with the activated ULK1-ATG13-FIP200 complex. Interacts with ATG9A; the interactions seems to be restricted to the AP2-clathrin-associated fraction of ATG9A.</text>
</comment>
<evidence type="ECO:0000256" key="2">
    <source>
        <dbReference type="ARBA" id="ARBA00004608"/>
    </source>
</evidence>
<evidence type="ECO:0000256" key="12">
    <source>
        <dbReference type="ARBA" id="ARBA00072014"/>
    </source>
</evidence>
<keyword evidence="7" id="KW-0653">Protein transport</keyword>
<keyword evidence="4" id="KW-0343">GTPase activation</keyword>
<evidence type="ECO:0000256" key="7">
    <source>
        <dbReference type="ARBA" id="ARBA00022927"/>
    </source>
</evidence>
<dbReference type="GO" id="GO:0006914">
    <property type="term" value="P:autophagy"/>
    <property type="evidence" value="ECO:0007669"/>
    <property type="project" value="UniProtKB-KW"/>
</dbReference>
<evidence type="ECO:0000313" key="16">
    <source>
        <dbReference type="RefSeq" id="XP_032820440.1"/>
    </source>
</evidence>
<protein>
    <recommendedName>
        <fullName evidence="12">TBC1 domain family member 5</fullName>
    </recommendedName>
</protein>
<dbReference type="GO" id="GO:0005776">
    <property type="term" value="C:autophagosome"/>
    <property type="evidence" value="ECO:0007669"/>
    <property type="project" value="UniProtKB-SubCell"/>
</dbReference>
<dbReference type="GO" id="GO:0005096">
    <property type="term" value="F:GTPase activator activity"/>
    <property type="evidence" value="ECO:0007669"/>
    <property type="project" value="UniProtKB-KW"/>
</dbReference>
<dbReference type="RefSeq" id="XP_032820456.1">
    <property type="nucleotide sequence ID" value="XM_032964565.1"/>
</dbReference>
<evidence type="ECO:0000256" key="1">
    <source>
        <dbReference type="ARBA" id="ARBA00004419"/>
    </source>
</evidence>
<dbReference type="InterPro" id="IPR000195">
    <property type="entry name" value="Rab-GAP-TBC_dom"/>
</dbReference>
<evidence type="ECO:0000256" key="8">
    <source>
        <dbReference type="ARBA" id="ARBA00023006"/>
    </source>
</evidence>
<proteinExistence type="predicted"/>
<feature type="region of interest" description="Disordered" evidence="13">
    <location>
        <begin position="502"/>
        <end position="601"/>
    </location>
</feature>
<dbReference type="InterPro" id="IPR035969">
    <property type="entry name" value="Rab-GAP_TBC_sf"/>
</dbReference>
<keyword evidence="6" id="KW-0967">Endosome</keyword>
<keyword evidence="8" id="KW-0072">Autophagy</keyword>
<feature type="region of interest" description="Disordered" evidence="13">
    <location>
        <begin position="1"/>
        <end position="49"/>
    </location>
</feature>
<evidence type="ECO:0000256" key="13">
    <source>
        <dbReference type="SAM" id="MobiDB-lite"/>
    </source>
</evidence>
<dbReference type="PANTHER" id="PTHR22957:SF337">
    <property type="entry name" value="TBC1 DOMAIN FAMILY MEMBER 5"/>
    <property type="match status" value="1"/>
</dbReference>
<evidence type="ECO:0000313" key="19">
    <source>
        <dbReference type="RefSeq" id="XP_032820464.1"/>
    </source>
</evidence>
<reference evidence="16 17" key="1">
    <citation type="submission" date="2025-04" db="UniProtKB">
        <authorList>
            <consortium name="RefSeq"/>
        </authorList>
    </citation>
    <scope>IDENTIFICATION</scope>
    <source>
        <tissue evidence="16 17">Sperm</tissue>
    </source>
</reference>
<accession>A0AAJ7TP79</accession>
<dbReference type="SUPFAM" id="SSF47923">
    <property type="entry name" value="Ypt/Rab-GAP domain of gyp1p"/>
    <property type="match status" value="2"/>
</dbReference>
<evidence type="ECO:0000256" key="3">
    <source>
        <dbReference type="ARBA" id="ARBA00022448"/>
    </source>
</evidence>
<comment type="subcellular location">
    <subcellularLocation>
        <location evidence="1">Cytoplasmic vesicle</location>
        <location evidence="1">Autophagosome</location>
    </subcellularLocation>
    <subcellularLocation>
        <location evidence="2">Endosome membrane</location>
    </subcellularLocation>
</comment>
<evidence type="ECO:0000256" key="11">
    <source>
        <dbReference type="ARBA" id="ARBA00062017"/>
    </source>
</evidence>
<dbReference type="RefSeq" id="XP_032820440.1">
    <property type="nucleotide sequence ID" value="XM_032964549.1"/>
</dbReference>
<evidence type="ECO:0000256" key="9">
    <source>
        <dbReference type="ARBA" id="ARBA00023136"/>
    </source>
</evidence>
<gene>
    <name evidence="16 17 18 19" type="primary">TBC1D5</name>
</gene>
<dbReference type="FunFam" id="1.10.8.270:FF:000011">
    <property type="entry name" value="TBC1 domain family member 5"/>
    <property type="match status" value="1"/>
</dbReference>
<dbReference type="RefSeq" id="XP_032820447.1">
    <property type="nucleotide sequence ID" value="XM_032964556.1"/>
</dbReference>
<dbReference type="GeneID" id="116948141"/>
<feature type="region of interest" description="Disordered" evidence="13">
    <location>
        <begin position="681"/>
        <end position="736"/>
    </location>
</feature>
<keyword evidence="15" id="KW-1185">Reference proteome</keyword>
<dbReference type="SMART" id="SM00164">
    <property type="entry name" value="TBC"/>
    <property type="match status" value="1"/>
</dbReference>
<dbReference type="FunFam" id="1.10.472.80:FF:000010">
    <property type="entry name" value="Putative TBC1 domain family member 5"/>
    <property type="match status" value="1"/>
</dbReference>
<sequence>MQSRDNGGSSCEARHTQPEYGEWSSEQSWHPLQSERGEEVGGPCLESDVENNTADSYRQEWVRMFDDQEHVSRVRQRGMKGQLRSSRFRSVCWKMFLKCLPEDRELWVKITEELRQQYDQIKLMHITNPRKEAGEKDLNINNPLSQAEESPWNRFFQDKELRAVIEQDVTRTFPEIQYFQEERVQELLTDILFCFARENEHLLYRQGMHELLAPIVFVLHCDYQAFLHATELSQATNEMRTILNPEYLEHDAYALFSQLMETAEPWFSNSERKKYMGRDPTVNAVPFARPQDNSPSIAIITKLNRINDQVLKQHDTELYMHLLRLEIAPQIYGIRWVRLLFGREFPLQDLLALWDAIFADSSNLSLVDYMFVAMLQNIRDPLLSSNYQTCLGLLMHYPPSGDLHHLVQKALFLRDPKFCVLQNNPRPNNYKFSGTVETPKASAIVRHTEHAARQTQQRPAVNINKVSAGLLNLTRKLIGPPASGQATSVVPRARLMTDTYVHVHQQQEQQQRILKSESVPSHLSKGKVEAGNGEKAPLPADSMPGGTGLGWGEGSSSPSTESLSREEPRPLPSSPAGTRGKALFGSGSTLPRPRSVSKTRRELEEDLQSQISLLQAKLMEMQGMCHYCAEKLDQHLAKIQEDILQENLQREDEILVSLAGIKQIKDILKGTLRFNQSQLESGDNEEISITDNHYQPDGSQAAGPGSKVAKVSVPHRTAEDPSLGLQSPRPIRQNLPMDNPLMEIRHARKSTLQEIAHGVECSDEGGHAALSSDGGNGSSMQKHPLAESQHPLGDDQTLQGEDHHTAGPVRSLISPDEESGSNTSRDFLIVSPLDL</sequence>
<dbReference type="Gene3D" id="1.10.8.270">
    <property type="entry name" value="putative rabgap domain of human tbc1 domain family member 14 like domains"/>
    <property type="match status" value="1"/>
</dbReference>
<keyword evidence="5" id="KW-0597">Phosphoprotein</keyword>
<evidence type="ECO:0000256" key="10">
    <source>
        <dbReference type="ARBA" id="ARBA00023329"/>
    </source>
</evidence>
<dbReference type="PROSITE" id="PS50086">
    <property type="entry name" value="TBC_RABGAP"/>
    <property type="match status" value="1"/>
</dbReference>
<dbReference type="PANTHER" id="PTHR22957">
    <property type="entry name" value="TBC1 DOMAIN FAMILY MEMBER GTPASE-ACTIVATING PROTEIN"/>
    <property type="match status" value="1"/>
</dbReference>
<keyword evidence="9" id="KW-0472">Membrane</keyword>
<keyword evidence="10" id="KW-0968">Cytoplasmic vesicle</keyword>
<feature type="domain" description="Rab-GAP TBC" evidence="14">
    <location>
        <begin position="83"/>
        <end position="361"/>
    </location>
</feature>
<evidence type="ECO:0000313" key="15">
    <source>
        <dbReference type="Proteomes" id="UP001318040"/>
    </source>
</evidence>
<evidence type="ECO:0000256" key="6">
    <source>
        <dbReference type="ARBA" id="ARBA00022753"/>
    </source>
</evidence>